<organism evidence="6">
    <name type="scientific">Nakamurella sp. A5-74</name>
    <dbReference type="NCBI Taxonomy" id="3158264"/>
    <lineage>
        <taxon>Bacteria</taxon>
        <taxon>Bacillati</taxon>
        <taxon>Actinomycetota</taxon>
        <taxon>Actinomycetes</taxon>
        <taxon>Nakamurellales</taxon>
        <taxon>Nakamurellaceae</taxon>
        <taxon>Nakamurella</taxon>
    </lineage>
</organism>
<gene>
    <name evidence="6" type="ORF">ABLG96_14270</name>
</gene>
<comment type="pathway">
    <text evidence="1">Ketone degradation; acetoin degradation.</text>
</comment>
<dbReference type="InterPro" id="IPR023696">
    <property type="entry name" value="Ureohydrolase_dom_sf"/>
</dbReference>
<dbReference type="InterPro" id="IPR003085">
    <property type="entry name" value="AcuC"/>
</dbReference>
<dbReference type="GO" id="GO:0045150">
    <property type="term" value="P:acetoin catabolic process"/>
    <property type="evidence" value="ECO:0007669"/>
    <property type="project" value="UniProtKB-KW"/>
</dbReference>
<evidence type="ECO:0000256" key="1">
    <source>
        <dbReference type="ARBA" id="ARBA00005101"/>
    </source>
</evidence>
<name>A0AAU8DKB1_9ACTN</name>
<evidence type="ECO:0000259" key="5">
    <source>
        <dbReference type="Pfam" id="PF00850"/>
    </source>
</evidence>
<keyword evidence="4" id="KW-0006">Acetoin catabolism</keyword>
<dbReference type="InterPro" id="IPR000286">
    <property type="entry name" value="HDACs"/>
</dbReference>
<dbReference type="GO" id="GO:0004407">
    <property type="term" value="F:histone deacetylase activity"/>
    <property type="evidence" value="ECO:0007669"/>
    <property type="project" value="TreeGrafter"/>
</dbReference>
<evidence type="ECO:0000313" key="6">
    <source>
        <dbReference type="EMBL" id="XCG62413.1"/>
    </source>
</evidence>
<dbReference type="InterPro" id="IPR023801">
    <property type="entry name" value="His_deacetylse_dom"/>
</dbReference>
<feature type="domain" description="Histone deacetylase" evidence="5">
    <location>
        <begin position="21"/>
        <end position="316"/>
    </location>
</feature>
<dbReference type="GO" id="GO:0040029">
    <property type="term" value="P:epigenetic regulation of gene expression"/>
    <property type="evidence" value="ECO:0007669"/>
    <property type="project" value="TreeGrafter"/>
</dbReference>
<comment type="similarity">
    <text evidence="2">Belongs to the histone deacetylase family.</text>
</comment>
<protein>
    <recommendedName>
        <fullName evidence="3">Acetoin utilization protein AcuC</fullName>
    </recommendedName>
</protein>
<dbReference type="PRINTS" id="PR01270">
    <property type="entry name" value="HDASUPER"/>
</dbReference>
<dbReference type="Gene3D" id="3.40.800.20">
    <property type="entry name" value="Histone deacetylase domain"/>
    <property type="match status" value="1"/>
</dbReference>
<dbReference type="PANTHER" id="PTHR10625:SF10">
    <property type="entry name" value="HISTONE DEACETYLASE HDAC1"/>
    <property type="match status" value="1"/>
</dbReference>
<dbReference type="AlphaFoldDB" id="A0AAU8DKB1"/>
<dbReference type="CDD" id="cd09994">
    <property type="entry name" value="HDAC_AcuC_like"/>
    <property type="match status" value="1"/>
</dbReference>
<dbReference type="PANTHER" id="PTHR10625">
    <property type="entry name" value="HISTONE DEACETYLASE HDAC1-RELATED"/>
    <property type="match status" value="1"/>
</dbReference>
<dbReference type="PRINTS" id="PR01272">
    <property type="entry name" value="ACUCPROTEIN"/>
</dbReference>
<dbReference type="RefSeq" id="WP_353648028.1">
    <property type="nucleotide sequence ID" value="NZ_CP159218.1"/>
</dbReference>
<reference evidence="6" key="1">
    <citation type="submission" date="2024-05" db="EMBL/GenBank/DDBJ databases">
        <authorList>
            <person name="Cai S.Y."/>
            <person name="Jin L.M."/>
            <person name="Li H.R."/>
        </authorList>
    </citation>
    <scope>NUCLEOTIDE SEQUENCE</scope>
    <source>
        <strain evidence="6">A5-74</strain>
    </source>
</reference>
<dbReference type="EMBL" id="CP159218">
    <property type="protein sequence ID" value="XCG62413.1"/>
    <property type="molecule type" value="Genomic_DNA"/>
</dbReference>
<dbReference type="Pfam" id="PF00850">
    <property type="entry name" value="Hist_deacetyl"/>
    <property type="match status" value="1"/>
</dbReference>
<evidence type="ECO:0000256" key="3">
    <source>
        <dbReference type="ARBA" id="ARBA00020218"/>
    </source>
</evidence>
<sequence>MSAPMLIWDDRMLGYDLGGRHPMHPLRWELTWSLAGQLGVLDGLPLTAPEPAGDADLTTVHLPAYLDAVKEASVIGGPQRAVGHGLGSDDNPVFADMHASAALIAGGSITAARAIAAGEVRRAANIAGGLHHAMAGHAAGFCVYNDAALAIRALLDSGVQRVAYVDIDVHHGDGVQEVFYDDPRVLTVSLHESPLALWPGTGWPHETGHGGGVGSAVNIPLPPGTSDALWLRAFHAVVPSVLRAHRPDVLVTQHGADGHADDPLADLNLTVDGQRAAALALRDLAEELTGGRWLALGGGGYSLVKVVPRTWTHLLAIVGDRDLDPAMPIPPAWTEQARLARPDIAPPTSMSDRDGVGVRFERWSGIREVGIDRTIDDVRRAVFPLHGLDPFDPRD</sequence>
<accession>A0AAU8DKB1</accession>
<evidence type="ECO:0000256" key="4">
    <source>
        <dbReference type="ARBA" id="ARBA00022627"/>
    </source>
</evidence>
<evidence type="ECO:0000256" key="2">
    <source>
        <dbReference type="ARBA" id="ARBA00005947"/>
    </source>
</evidence>
<dbReference type="SUPFAM" id="SSF52768">
    <property type="entry name" value="Arginase/deacetylase"/>
    <property type="match status" value="1"/>
</dbReference>
<dbReference type="InterPro" id="IPR037138">
    <property type="entry name" value="His_deacetylse_dom_sf"/>
</dbReference>
<proteinExistence type="inferred from homology"/>